<dbReference type="Pfam" id="PF02195">
    <property type="entry name" value="ParB_N"/>
    <property type="match status" value="1"/>
</dbReference>
<dbReference type="CDD" id="cd16393">
    <property type="entry name" value="SPO0J_N"/>
    <property type="match status" value="1"/>
</dbReference>
<reference evidence="6 7" key="1">
    <citation type="submission" date="2017-09" db="EMBL/GenBank/DDBJ databases">
        <title>Depth-based differentiation of microbial function through sediment-hosted aquifers and enrichment of novel symbionts in the deep terrestrial subsurface.</title>
        <authorList>
            <person name="Probst A.J."/>
            <person name="Ladd B."/>
            <person name="Jarett J.K."/>
            <person name="Geller-Mcgrath D.E."/>
            <person name="Sieber C.M."/>
            <person name="Emerson J.B."/>
            <person name="Anantharaman K."/>
            <person name="Thomas B.C."/>
            <person name="Malmstrom R."/>
            <person name="Stieglmeier M."/>
            <person name="Klingl A."/>
            <person name="Woyke T."/>
            <person name="Ryan C.M."/>
            <person name="Banfield J.F."/>
        </authorList>
    </citation>
    <scope>NUCLEOTIDE SEQUENCE [LARGE SCALE GENOMIC DNA]</scope>
    <source>
        <strain evidence="6">CG11_big_fil_rev_8_21_14_0_20_46_11</strain>
    </source>
</reference>
<dbReference type="InterPro" id="IPR041468">
    <property type="entry name" value="HTH_ParB/Spo0J"/>
</dbReference>
<evidence type="ECO:0000256" key="1">
    <source>
        <dbReference type="ARBA" id="ARBA00006295"/>
    </source>
</evidence>
<protein>
    <submittedName>
        <fullName evidence="6">Stage 0 sporulation protein J</fullName>
    </submittedName>
</protein>
<dbReference type="InterPro" id="IPR003115">
    <property type="entry name" value="ParB_N"/>
</dbReference>
<dbReference type="SUPFAM" id="SSF109709">
    <property type="entry name" value="KorB DNA-binding domain-like"/>
    <property type="match status" value="1"/>
</dbReference>
<evidence type="ECO:0000256" key="4">
    <source>
        <dbReference type="SAM" id="MobiDB-lite"/>
    </source>
</evidence>
<dbReference type="InterPro" id="IPR036086">
    <property type="entry name" value="ParB/Sulfiredoxin_sf"/>
</dbReference>
<dbReference type="Gene3D" id="3.90.1530.30">
    <property type="match status" value="1"/>
</dbReference>
<dbReference type="FunFam" id="1.10.10.2830:FF:000001">
    <property type="entry name" value="Chromosome partitioning protein ParB"/>
    <property type="match status" value="1"/>
</dbReference>
<dbReference type="GO" id="GO:0003677">
    <property type="term" value="F:DNA binding"/>
    <property type="evidence" value="ECO:0007669"/>
    <property type="project" value="UniProtKB-KW"/>
</dbReference>
<comment type="similarity">
    <text evidence="1">Belongs to the ParB family.</text>
</comment>
<keyword evidence="3" id="KW-0238">DNA-binding</keyword>
<dbReference type="InterPro" id="IPR057240">
    <property type="entry name" value="ParB_dimer_C"/>
</dbReference>
<feature type="region of interest" description="Disordered" evidence="4">
    <location>
        <begin position="317"/>
        <end position="357"/>
    </location>
</feature>
<name>A0A2H0KEX4_9BACT</name>
<dbReference type="InterPro" id="IPR004437">
    <property type="entry name" value="ParB/RepB/Spo0J"/>
</dbReference>
<dbReference type="GO" id="GO:0007059">
    <property type="term" value="P:chromosome segregation"/>
    <property type="evidence" value="ECO:0007669"/>
    <property type="project" value="UniProtKB-KW"/>
</dbReference>
<evidence type="ECO:0000313" key="6">
    <source>
        <dbReference type="EMBL" id="PIQ68944.1"/>
    </source>
</evidence>
<dbReference type="FunFam" id="3.90.1530.30:FF:000001">
    <property type="entry name" value="Chromosome partitioning protein ParB"/>
    <property type="match status" value="1"/>
</dbReference>
<organism evidence="6 7">
    <name type="scientific">Candidatus Taylorbacteria bacterium CG11_big_fil_rev_8_21_14_0_20_46_11</name>
    <dbReference type="NCBI Taxonomy" id="1975025"/>
    <lineage>
        <taxon>Bacteria</taxon>
        <taxon>Candidatus Tayloriibacteriota</taxon>
    </lineage>
</organism>
<evidence type="ECO:0000259" key="5">
    <source>
        <dbReference type="SMART" id="SM00470"/>
    </source>
</evidence>
<dbReference type="InterPro" id="IPR050336">
    <property type="entry name" value="Chromosome_partition/occlusion"/>
</dbReference>
<evidence type="ECO:0000256" key="3">
    <source>
        <dbReference type="ARBA" id="ARBA00023125"/>
    </source>
</evidence>
<comment type="caution">
    <text evidence="6">The sequence shown here is derived from an EMBL/GenBank/DDBJ whole genome shotgun (WGS) entry which is preliminary data.</text>
</comment>
<dbReference type="Gene3D" id="1.10.10.2830">
    <property type="match status" value="1"/>
</dbReference>
<evidence type="ECO:0000313" key="7">
    <source>
        <dbReference type="Proteomes" id="UP000229342"/>
    </source>
</evidence>
<dbReference type="PANTHER" id="PTHR33375">
    <property type="entry name" value="CHROMOSOME-PARTITIONING PROTEIN PARB-RELATED"/>
    <property type="match status" value="1"/>
</dbReference>
<dbReference type="GO" id="GO:0005694">
    <property type="term" value="C:chromosome"/>
    <property type="evidence" value="ECO:0007669"/>
    <property type="project" value="TreeGrafter"/>
</dbReference>
<dbReference type="EMBL" id="PCVG01000017">
    <property type="protein sequence ID" value="PIQ68944.1"/>
    <property type="molecule type" value="Genomic_DNA"/>
</dbReference>
<accession>A0A2H0KEX4</accession>
<sequence length="368" mass="41442">MVPQFVNNAVFWVEVEKIKPNPYQPRREFDQGKLSELAESIRMYGVLQPLVVTRREIQKEDGGLATEYELISGERRLRASKLAGISQVPVLIRQGEENDREKLELAIIENLQREDLNAVDRARAFQKLVREFGFKHGEVGKKVGKSREYVSNTLRILDLPDEILTALAEGKINEGHTRPLLMLTDRKEEQNTLFKEILYKRVTVREAENMARRIAVERARKKEFSVDPELVALEDKLRESLGTRVKIERMEQGGKILIDFFSNEDLRTILEIMESNKAKSPTEMLDRHHAQAEAAAVKASAVTSAVPGVTPAEISVGDVAPIGEGDGVSPSVDEVSATSTESLDDRTKEEKVAEENSDELYSVKNFSL</sequence>
<feature type="domain" description="ParB-like N-terminal" evidence="5">
    <location>
        <begin position="11"/>
        <end position="111"/>
    </location>
</feature>
<dbReference type="Pfam" id="PF23552">
    <property type="entry name" value="ParB_C"/>
    <property type="match status" value="1"/>
</dbReference>
<evidence type="ECO:0000256" key="2">
    <source>
        <dbReference type="ARBA" id="ARBA00022829"/>
    </source>
</evidence>
<dbReference type="PANTHER" id="PTHR33375:SF1">
    <property type="entry name" value="CHROMOSOME-PARTITIONING PROTEIN PARB-RELATED"/>
    <property type="match status" value="1"/>
</dbReference>
<dbReference type="SMART" id="SM00470">
    <property type="entry name" value="ParB"/>
    <property type="match status" value="1"/>
</dbReference>
<feature type="compositionally biased region" description="Basic and acidic residues" evidence="4">
    <location>
        <begin position="343"/>
        <end position="354"/>
    </location>
</feature>
<dbReference type="SUPFAM" id="SSF110849">
    <property type="entry name" value="ParB/Sulfiredoxin"/>
    <property type="match status" value="1"/>
</dbReference>
<dbReference type="AlphaFoldDB" id="A0A2H0KEX4"/>
<gene>
    <name evidence="6" type="ORF">COV91_01300</name>
</gene>
<dbReference type="Proteomes" id="UP000229342">
    <property type="component" value="Unassembled WGS sequence"/>
</dbReference>
<keyword evidence="2" id="KW-0159">Chromosome partition</keyword>
<proteinExistence type="inferred from homology"/>
<dbReference type="NCBIfam" id="TIGR00180">
    <property type="entry name" value="parB_part"/>
    <property type="match status" value="1"/>
</dbReference>
<dbReference type="Pfam" id="PF17762">
    <property type="entry name" value="HTH_ParB"/>
    <property type="match status" value="1"/>
</dbReference>